<dbReference type="InterPro" id="IPR020904">
    <property type="entry name" value="Sc_DH/Rdtase_CS"/>
</dbReference>
<evidence type="ECO:0000313" key="3">
    <source>
        <dbReference type="Proteomes" id="UP000562254"/>
    </source>
</evidence>
<dbReference type="RefSeq" id="WP_184482055.1">
    <property type="nucleotide sequence ID" value="NZ_JAAEDJ010000005.1"/>
</dbReference>
<proteinExistence type="inferred from homology"/>
<sequence>MFDLSGRVALVTGGNGGIGLGFARGLARAGAAVMVAGRNAAKNAAAVAELAALGAKAGSVEVDVTDEASIRAMVATTAERFGRLDILVNNAGTNIRNRPESYRMEDWHTVIATNLTSGMIAAQAAHPWLKKGGVGRVINNGSMLSIFGLPFHAAYGASKGGVVQMTKSLAVAWAQDGITVNVILPGWIDTDLTRKARQDMATLHDDVLRRSPIKRWGDPKDFEGIAAFLASDAAAFITGVAIPVDGGFSVHG</sequence>
<dbReference type="Gene3D" id="3.40.50.720">
    <property type="entry name" value="NAD(P)-binding Rossmann-like Domain"/>
    <property type="match status" value="1"/>
</dbReference>
<name>A0A840XQI7_9PROT</name>
<dbReference type="PRINTS" id="PR00080">
    <property type="entry name" value="SDRFAMILY"/>
</dbReference>
<dbReference type="PANTHER" id="PTHR42760">
    <property type="entry name" value="SHORT-CHAIN DEHYDROGENASES/REDUCTASES FAMILY MEMBER"/>
    <property type="match status" value="1"/>
</dbReference>
<dbReference type="AlphaFoldDB" id="A0A840XQI7"/>
<keyword evidence="3" id="KW-1185">Reference proteome</keyword>
<evidence type="ECO:0000256" key="1">
    <source>
        <dbReference type="ARBA" id="ARBA00006484"/>
    </source>
</evidence>
<dbReference type="InterPro" id="IPR002347">
    <property type="entry name" value="SDR_fam"/>
</dbReference>
<dbReference type="PROSITE" id="PS00061">
    <property type="entry name" value="ADH_SHORT"/>
    <property type="match status" value="1"/>
</dbReference>
<gene>
    <name evidence="2" type="ORF">FHS88_001075</name>
</gene>
<comment type="caution">
    <text evidence="2">The sequence shown here is derived from an EMBL/GenBank/DDBJ whole genome shotgun (WGS) entry which is preliminary data.</text>
</comment>
<protein>
    <submittedName>
        <fullName evidence="2">2-deoxy-D-gluconate 3-dehydrogenase</fullName>
        <ecNumber evidence="2">1.1.1.125</ecNumber>
    </submittedName>
</protein>
<dbReference type="FunFam" id="3.40.50.720:FF:000084">
    <property type="entry name" value="Short-chain dehydrogenase reductase"/>
    <property type="match status" value="1"/>
</dbReference>
<accession>A0A840XQI7</accession>
<dbReference type="PRINTS" id="PR00081">
    <property type="entry name" value="GDHRDH"/>
</dbReference>
<dbReference type="NCBIfam" id="NF005559">
    <property type="entry name" value="PRK07231.1"/>
    <property type="match status" value="1"/>
</dbReference>
<dbReference type="InterPro" id="IPR036291">
    <property type="entry name" value="NAD(P)-bd_dom_sf"/>
</dbReference>
<organism evidence="2 3">
    <name type="scientific">Neoroseomonas alkaliterrae</name>
    <dbReference type="NCBI Taxonomy" id="1452450"/>
    <lineage>
        <taxon>Bacteria</taxon>
        <taxon>Pseudomonadati</taxon>
        <taxon>Pseudomonadota</taxon>
        <taxon>Alphaproteobacteria</taxon>
        <taxon>Acetobacterales</taxon>
        <taxon>Acetobacteraceae</taxon>
        <taxon>Neoroseomonas</taxon>
    </lineage>
</organism>
<comment type="similarity">
    <text evidence="1">Belongs to the short-chain dehydrogenases/reductases (SDR) family.</text>
</comment>
<dbReference type="EC" id="1.1.1.125" evidence="2"/>
<evidence type="ECO:0000313" key="2">
    <source>
        <dbReference type="EMBL" id="MBB5688959.1"/>
    </source>
</evidence>
<dbReference type="EMBL" id="JACIJE010000002">
    <property type="protein sequence ID" value="MBB5688959.1"/>
    <property type="molecule type" value="Genomic_DNA"/>
</dbReference>
<dbReference type="Pfam" id="PF13561">
    <property type="entry name" value="adh_short_C2"/>
    <property type="match status" value="1"/>
</dbReference>
<dbReference type="SUPFAM" id="SSF51735">
    <property type="entry name" value="NAD(P)-binding Rossmann-fold domains"/>
    <property type="match status" value="1"/>
</dbReference>
<dbReference type="GO" id="GO:0008678">
    <property type="term" value="F:2-deoxy-D-gluconate 3-dehydrogenase activity"/>
    <property type="evidence" value="ECO:0007669"/>
    <property type="project" value="UniProtKB-EC"/>
</dbReference>
<keyword evidence="2" id="KW-0560">Oxidoreductase</keyword>
<dbReference type="Proteomes" id="UP000562254">
    <property type="component" value="Unassembled WGS sequence"/>
</dbReference>
<reference evidence="2 3" key="1">
    <citation type="submission" date="2020-08" db="EMBL/GenBank/DDBJ databases">
        <title>Genomic Encyclopedia of Type Strains, Phase IV (KMG-IV): sequencing the most valuable type-strain genomes for metagenomic binning, comparative biology and taxonomic classification.</title>
        <authorList>
            <person name="Goeker M."/>
        </authorList>
    </citation>
    <scope>NUCLEOTIDE SEQUENCE [LARGE SCALE GENOMIC DNA]</scope>
    <source>
        <strain evidence="2 3">DSM 25895</strain>
    </source>
</reference>